<accession>A0A0D7AT40</accession>
<dbReference type="GO" id="GO:0016846">
    <property type="term" value="F:carbon-sulfur lyase activity"/>
    <property type="evidence" value="ECO:0007669"/>
    <property type="project" value="InterPro"/>
</dbReference>
<organism evidence="6 7">
    <name type="scientific">Fistulina hepatica ATCC 64428</name>
    <dbReference type="NCBI Taxonomy" id="1128425"/>
    <lineage>
        <taxon>Eukaryota</taxon>
        <taxon>Fungi</taxon>
        <taxon>Dikarya</taxon>
        <taxon>Basidiomycota</taxon>
        <taxon>Agaricomycotina</taxon>
        <taxon>Agaricomycetes</taxon>
        <taxon>Agaricomycetidae</taxon>
        <taxon>Agaricales</taxon>
        <taxon>Fistulinaceae</taxon>
        <taxon>Fistulina</taxon>
    </lineage>
</organism>
<dbReference type="SUPFAM" id="SSF51316">
    <property type="entry name" value="Mss4-like"/>
    <property type="match status" value="1"/>
</dbReference>
<feature type="compositionally biased region" description="Low complexity" evidence="4">
    <location>
        <begin position="312"/>
        <end position="324"/>
    </location>
</feature>
<dbReference type="OrthoDB" id="3269380at2759"/>
<dbReference type="AlphaFoldDB" id="A0A0D7AT40"/>
<evidence type="ECO:0000259" key="5">
    <source>
        <dbReference type="PROSITE" id="PS51891"/>
    </source>
</evidence>
<sequence length="622" mass="66741">MVDKVYHGSCHCQLVKYTFKTPPVSTKDAPTDLRILNCSCSICSKNGYLLLYILRSGLTVHSGYEEMATYEFDPRAVEHKFCPKCGTSIMIDFKGLWGEGPANDKVGINARTLHPDEMKIEDLDLKSVNGNEWGKPYPYFSGTLLLLDPTSTNVNGSGSSLACAAHKSVRLRRVVLPSPSNTVRRGFRSCRRQPHAYHEGRPSDRLELGTDVLSENLPSARITTRSSPCHFDSMQAQAPQSRWADATSSGSSHIDRIACLERSFCSNFTCCGHHLADLHELLEHLEERHIIVTKSDGSRRFCPSTLKDDSSSDSSSSASPLSSLAPLPPVSASSFLDVDPFSAPQVLFPVFPESCVDDLDFDTFGSVSDFYEDSRPSPVSPYPVPMYPSSLPTSSDYSNSGSSYSLSSLPSPSTSMCPPQAAPTPSASASVSCTSATSDHQFSDLYSSSPLSDSDGGLDHISSKSKIRATSKLSRKACLSKGYKSSRSVRGVSSASDSASLHKSNSGRKHSSPRVRSFKCPTPGCSKSYLNPNGLKYHIEKGTCEVASTASAVVEEVSIKTCHPTSNSITSAMSSDNESSFSSLPPLSPSPLSSPEVLSPASACLPADPLTADSETAKICGP</sequence>
<comment type="similarity">
    <text evidence="1">Belongs to the Gfa family.</text>
</comment>
<protein>
    <recommendedName>
        <fullName evidence="5">CENP-V/GFA domain-containing protein</fullName>
    </recommendedName>
</protein>
<feature type="region of interest" description="Disordered" evidence="4">
    <location>
        <begin position="303"/>
        <end position="324"/>
    </location>
</feature>
<dbReference type="Proteomes" id="UP000054144">
    <property type="component" value="Unassembled WGS sequence"/>
</dbReference>
<evidence type="ECO:0000256" key="3">
    <source>
        <dbReference type="ARBA" id="ARBA00022833"/>
    </source>
</evidence>
<dbReference type="InterPro" id="IPR006913">
    <property type="entry name" value="CENP-V/GFA"/>
</dbReference>
<feature type="region of interest" description="Disordered" evidence="4">
    <location>
        <begin position="401"/>
        <end position="432"/>
    </location>
</feature>
<dbReference type="InterPro" id="IPR052355">
    <property type="entry name" value="CENP-V-like"/>
</dbReference>
<feature type="compositionally biased region" description="Polar residues" evidence="4">
    <location>
        <begin position="565"/>
        <end position="578"/>
    </location>
</feature>
<evidence type="ECO:0000256" key="4">
    <source>
        <dbReference type="SAM" id="MobiDB-lite"/>
    </source>
</evidence>
<feature type="compositionally biased region" description="Low complexity" evidence="4">
    <location>
        <begin position="579"/>
        <end position="599"/>
    </location>
</feature>
<evidence type="ECO:0000313" key="6">
    <source>
        <dbReference type="EMBL" id="KIY53983.1"/>
    </source>
</evidence>
<keyword evidence="2" id="KW-0479">Metal-binding</keyword>
<name>A0A0D7AT40_9AGAR</name>
<feature type="compositionally biased region" description="Low complexity" evidence="4">
    <location>
        <begin position="489"/>
        <end position="504"/>
    </location>
</feature>
<dbReference type="EMBL" id="KN881581">
    <property type="protein sequence ID" value="KIY53983.1"/>
    <property type="molecule type" value="Genomic_DNA"/>
</dbReference>
<evidence type="ECO:0000313" key="7">
    <source>
        <dbReference type="Proteomes" id="UP000054144"/>
    </source>
</evidence>
<dbReference type="PANTHER" id="PTHR28620">
    <property type="entry name" value="CENTROMERE PROTEIN V"/>
    <property type="match status" value="1"/>
</dbReference>
<dbReference type="PANTHER" id="PTHR28620:SF1">
    <property type="entry name" value="CENP-V_GFA DOMAIN-CONTAINING PROTEIN"/>
    <property type="match status" value="1"/>
</dbReference>
<dbReference type="GO" id="GO:0046872">
    <property type="term" value="F:metal ion binding"/>
    <property type="evidence" value="ECO:0007669"/>
    <property type="project" value="UniProtKB-KW"/>
</dbReference>
<gene>
    <name evidence="6" type="ORF">FISHEDRAFT_68355</name>
</gene>
<keyword evidence="3" id="KW-0862">Zinc</keyword>
<evidence type="ECO:0000256" key="2">
    <source>
        <dbReference type="ARBA" id="ARBA00022723"/>
    </source>
</evidence>
<dbReference type="Gene3D" id="2.170.150.70">
    <property type="match status" value="1"/>
</dbReference>
<keyword evidence="7" id="KW-1185">Reference proteome</keyword>
<evidence type="ECO:0000256" key="1">
    <source>
        <dbReference type="ARBA" id="ARBA00005495"/>
    </source>
</evidence>
<dbReference type="PROSITE" id="PS51891">
    <property type="entry name" value="CENP_V_GFA"/>
    <property type="match status" value="1"/>
</dbReference>
<feature type="compositionally biased region" description="Basic residues" evidence="4">
    <location>
        <begin position="505"/>
        <end position="517"/>
    </location>
</feature>
<proteinExistence type="inferred from homology"/>
<feature type="region of interest" description="Disordered" evidence="4">
    <location>
        <begin position="565"/>
        <end position="599"/>
    </location>
</feature>
<feature type="region of interest" description="Disordered" evidence="4">
    <location>
        <begin position="489"/>
        <end position="518"/>
    </location>
</feature>
<dbReference type="InterPro" id="IPR011057">
    <property type="entry name" value="Mss4-like_sf"/>
</dbReference>
<feature type="domain" description="CENP-V/GFA" evidence="5">
    <location>
        <begin position="6"/>
        <end position="134"/>
    </location>
</feature>
<dbReference type="Pfam" id="PF04828">
    <property type="entry name" value="GFA"/>
    <property type="match status" value="1"/>
</dbReference>
<reference evidence="6 7" key="1">
    <citation type="journal article" date="2015" name="Fungal Genet. Biol.">
        <title>Evolution of novel wood decay mechanisms in Agaricales revealed by the genome sequences of Fistulina hepatica and Cylindrobasidium torrendii.</title>
        <authorList>
            <person name="Floudas D."/>
            <person name="Held B.W."/>
            <person name="Riley R."/>
            <person name="Nagy L.G."/>
            <person name="Koehler G."/>
            <person name="Ransdell A.S."/>
            <person name="Younus H."/>
            <person name="Chow J."/>
            <person name="Chiniquy J."/>
            <person name="Lipzen A."/>
            <person name="Tritt A."/>
            <person name="Sun H."/>
            <person name="Haridas S."/>
            <person name="LaButti K."/>
            <person name="Ohm R.A."/>
            <person name="Kues U."/>
            <person name="Blanchette R.A."/>
            <person name="Grigoriev I.V."/>
            <person name="Minto R.E."/>
            <person name="Hibbett D.S."/>
        </authorList>
    </citation>
    <scope>NUCLEOTIDE SEQUENCE [LARGE SCALE GENOMIC DNA]</scope>
    <source>
        <strain evidence="6 7">ATCC 64428</strain>
    </source>
</reference>